<feature type="compositionally biased region" description="Basic and acidic residues" evidence="1">
    <location>
        <begin position="294"/>
        <end position="305"/>
    </location>
</feature>
<proteinExistence type="predicted"/>
<name>A0A1I8F688_9PLAT</name>
<feature type="region of interest" description="Disordered" evidence="1">
    <location>
        <begin position="282"/>
        <end position="320"/>
    </location>
</feature>
<dbReference type="AlphaFoldDB" id="A0A1I8F688"/>
<feature type="region of interest" description="Disordered" evidence="1">
    <location>
        <begin position="26"/>
        <end position="87"/>
    </location>
</feature>
<evidence type="ECO:0000313" key="2">
    <source>
        <dbReference type="Proteomes" id="UP000095280"/>
    </source>
</evidence>
<feature type="compositionally biased region" description="Basic and acidic residues" evidence="1">
    <location>
        <begin position="109"/>
        <end position="132"/>
    </location>
</feature>
<dbReference type="WBParaSite" id="maker-unitig_22059-snap-gene-0.1-mRNA-1">
    <property type="protein sequence ID" value="maker-unitig_22059-snap-gene-0.1-mRNA-1"/>
    <property type="gene ID" value="maker-unitig_22059-snap-gene-0.1"/>
</dbReference>
<accession>A0A1I8F688</accession>
<feature type="region of interest" description="Disordered" evidence="1">
    <location>
        <begin position="105"/>
        <end position="136"/>
    </location>
</feature>
<reference evidence="3" key="1">
    <citation type="submission" date="2016-11" db="UniProtKB">
        <authorList>
            <consortium name="WormBaseParasite"/>
        </authorList>
    </citation>
    <scope>IDENTIFICATION</scope>
</reference>
<dbReference type="Proteomes" id="UP000095280">
    <property type="component" value="Unplaced"/>
</dbReference>
<protein>
    <submittedName>
        <fullName evidence="3">Ovate family protein</fullName>
    </submittedName>
</protein>
<organism evidence="2 3">
    <name type="scientific">Macrostomum lignano</name>
    <dbReference type="NCBI Taxonomy" id="282301"/>
    <lineage>
        <taxon>Eukaryota</taxon>
        <taxon>Metazoa</taxon>
        <taxon>Spiralia</taxon>
        <taxon>Lophotrochozoa</taxon>
        <taxon>Platyhelminthes</taxon>
        <taxon>Rhabditophora</taxon>
        <taxon>Macrostomorpha</taxon>
        <taxon>Macrostomida</taxon>
        <taxon>Macrostomidae</taxon>
        <taxon>Macrostomum</taxon>
    </lineage>
</organism>
<evidence type="ECO:0000256" key="1">
    <source>
        <dbReference type="SAM" id="MobiDB-lite"/>
    </source>
</evidence>
<sequence>EASEASSETAACRQLETAFTATIFSEYRDNAETPKLPSRGRSGASHRKRPSYSDRQAAAAAAAVMVTRPSHDDEDGDDEEDRRSAGGEVVARFRGGWRSRRVKSLQWHAGDRSGGHEARMHNRRSESKEGRGKARHRFSDNQLNELDCGRMELAAEAESNVSSQDLVTQNRQTKVRNGGQRSAWNFLAEAVKLLPRCSELPAGTNPYWAFHRAPHQRHRQHVHDSAAPVAAAAVASAATAASRALCQPPPRCTRPAFATAHKPQPTAHSRYLRPRWPLIPPSGSFPSSQAAHTSDTRNIADEPTRRQHRLRCLPPTSPDT</sequence>
<keyword evidence="2" id="KW-1185">Reference proteome</keyword>
<evidence type="ECO:0000313" key="3">
    <source>
        <dbReference type="WBParaSite" id="maker-unitig_22059-snap-gene-0.1-mRNA-1"/>
    </source>
</evidence>
<feature type="compositionally biased region" description="Polar residues" evidence="1">
    <location>
        <begin position="284"/>
        <end position="293"/>
    </location>
</feature>